<comment type="caution">
    <text evidence="9">The sequence shown here is derived from an EMBL/GenBank/DDBJ whole genome shotgun (WGS) entry which is preliminary data.</text>
</comment>
<keyword evidence="6" id="KW-0677">Repeat</keyword>
<dbReference type="Gene3D" id="1.50.10.20">
    <property type="match status" value="1"/>
</dbReference>
<comment type="cofactor">
    <cofactor evidence="1">
        <name>Zn(2+)</name>
        <dbReference type="ChEBI" id="CHEBI:29105"/>
    </cofactor>
</comment>
<dbReference type="VEuPathDB" id="MicrosporidiaDB:CWI36_1782p0020"/>
<dbReference type="VEuPathDB" id="MicrosporidiaDB:CWI39_0535p0020"/>
<dbReference type="PANTHER" id="PTHR11774">
    <property type="entry name" value="GERANYLGERANYL TRANSFERASE TYPE BETA SUBUNIT"/>
    <property type="match status" value="1"/>
</dbReference>
<evidence type="ECO:0000256" key="2">
    <source>
        <dbReference type="ARBA" id="ARBA00010497"/>
    </source>
</evidence>
<reference evidence="9 10" key="1">
    <citation type="submission" date="2017-12" db="EMBL/GenBank/DDBJ databases">
        <authorList>
            <person name="Pombert J.-F."/>
            <person name="Haag K.L."/>
            <person name="Ebert D."/>
        </authorList>
    </citation>
    <scope>NUCLEOTIDE SEQUENCE [LARGE SCALE GENOMIC DNA]</scope>
    <source>
        <strain evidence="9">IL-BN-2</strain>
    </source>
</reference>
<keyword evidence="7" id="KW-0862">Zinc</keyword>
<evidence type="ECO:0000256" key="7">
    <source>
        <dbReference type="ARBA" id="ARBA00022833"/>
    </source>
</evidence>
<dbReference type="Pfam" id="PF00432">
    <property type="entry name" value="Prenyltrans"/>
    <property type="match status" value="1"/>
</dbReference>
<evidence type="ECO:0000256" key="5">
    <source>
        <dbReference type="ARBA" id="ARBA00022723"/>
    </source>
</evidence>
<evidence type="ECO:0000256" key="6">
    <source>
        <dbReference type="ARBA" id="ARBA00022737"/>
    </source>
</evidence>
<dbReference type="InterPro" id="IPR008930">
    <property type="entry name" value="Terpenoid_cyclase/PrenylTrfase"/>
</dbReference>
<keyword evidence="5" id="KW-0479">Metal-binding</keyword>
<dbReference type="SUPFAM" id="SSF48239">
    <property type="entry name" value="Terpenoid cyclases/Protein prenyltransferases"/>
    <property type="match status" value="1"/>
</dbReference>
<dbReference type="EMBL" id="PIXR01000535">
    <property type="protein sequence ID" value="TBU06209.1"/>
    <property type="molecule type" value="Genomic_DNA"/>
</dbReference>
<dbReference type="Proteomes" id="UP000293045">
    <property type="component" value="Unassembled WGS sequence"/>
</dbReference>
<comment type="similarity">
    <text evidence="2">Belongs to the protein prenyltransferase subunit beta family.</text>
</comment>
<dbReference type="GO" id="GO:0004660">
    <property type="term" value="F:protein farnesyltransferase activity"/>
    <property type="evidence" value="ECO:0007669"/>
    <property type="project" value="TreeGrafter"/>
</dbReference>
<feature type="domain" description="Prenyltransferase alpha-alpha toroid" evidence="8">
    <location>
        <begin position="32"/>
        <end position="328"/>
    </location>
</feature>
<dbReference type="CDD" id="cd02890">
    <property type="entry name" value="PTase"/>
    <property type="match status" value="1"/>
</dbReference>
<sequence>MVRCFETYCIDYVLNLKKPKSENTMRADKNFNTEIHKKFIIKMLKENYDQEYESLAVWIPYWCISSLILLDSYRGGVCNIDFKSLEFKHLGDKILKCHKIYFSNKITPHLCNVYASICTLKMLNRLEEVKKDEIVKFMWNMKNEDGSFSVYETGDSDVRGIYCSLAISRMLTDINTTGLFLKSKEFILECQSYEGGFGSIPGGEAHGGYTYCAVASLIMMNVLEECNIPLLIEWLSNRQKDFKGGFTGRTNKNQDSCYGFWIGACIKALINLGKMNISQININSVKDYVFKECEDIKNGGFSDKPGNTPDCHHTCYTLLFLSIFDTENMFKVNVDHTLGLVEFIK</sequence>
<evidence type="ECO:0000313" key="9">
    <source>
        <dbReference type="EMBL" id="TBU06209.1"/>
    </source>
</evidence>
<dbReference type="AlphaFoldDB" id="A0A4Q9LE05"/>
<evidence type="ECO:0000256" key="1">
    <source>
        <dbReference type="ARBA" id="ARBA00001947"/>
    </source>
</evidence>
<keyword evidence="4 9" id="KW-0808">Transferase</keyword>
<evidence type="ECO:0000259" key="8">
    <source>
        <dbReference type="Pfam" id="PF00432"/>
    </source>
</evidence>
<dbReference type="GO" id="GO:0046872">
    <property type="term" value="F:metal ion binding"/>
    <property type="evidence" value="ECO:0007669"/>
    <property type="project" value="UniProtKB-KW"/>
</dbReference>
<proteinExistence type="inferred from homology"/>
<gene>
    <name evidence="9" type="ORF">CWI39_0535p0020</name>
</gene>
<keyword evidence="3" id="KW-0637">Prenyltransferase</keyword>
<dbReference type="GO" id="GO:0005965">
    <property type="term" value="C:protein farnesyltransferase complex"/>
    <property type="evidence" value="ECO:0007669"/>
    <property type="project" value="TreeGrafter"/>
</dbReference>
<name>A0A4Q9LE05_9MICR</name>
<accession>A0A4Q9LE05</accession>
<dbReference type="InterPro" id="IPR001330">
    <property type="entry name" value="Prenyltrans"/>
</dbReference>
<protein>
    <submittedName>
        <fullName evidence="9">Protein prenyltransferase</fullName>
    </submittedName>
</protein>
<evidence type="ECO:0000256" key="3">
    <source>
        <dbReference type="ARBA" id="ARBA00022602"/>
    </source>
</evidence>
<dbReference type="InterPro" id="IPR045089">
    <property type="entry name" value="PGGT1B-like"/>
</dbReference>
<evidence type="ECO:0000313" key="10">
    <source>
        <dbReference type="Proteomes" id="UP000293045"/>
    </source>
</evidence>
<evidence type="ECO:0000256" key="4">
    <source>
        <dbReference type="ARBA" id="ARBA00022679"/>
    </source>
</evidence>
<dbReference type="PANTHER" id="PTHR11774:SF6">
    <property type="entry name" value="PROTEIN FARNESYLTRANSFERASE SUBUNIT BETA"/>
    <property type="match status" value="1"/>
</dbReference>
<organism evidence="9 10">
    <name type="scientific">Hamiltosporidium magnivora</name>
    <dbReference type="NCBI Taxonomy" id="148818"/>
    <lineage>
        <taxon>Eukaryota</taxon>
        <taxon>Fungi</taxon>
        <taxon>Fungi incertae sedis</taxon>
        <taxon>Microsporidia</taxon>
        <taxon>Dubosqiidae</taxon>
        <taxon>Hamiltosporidium</taxon>
    </lineage>
</organism>